<evidence type="ECO:0000256" key="2">
    <source>
        <dbReference type="ARBA" id="ARBA00022908"/>
    </source>
</evidence>
<dbReference type="EMBL" id="LUTQ01000145">
    <property type="protein sequence ID" value="OSN03051.1"/>
    <property type="molecule type" value="Genomic_DNA"/>
</dbReference>
<comment type="caution">
    <text evidence="3">The sequence shown here is derived from an EMBL/GenBank/DDBJ whole genome shotgun (WGS) entry which is preliminary data.</text>
</comment>
<keyword evidence="4" id="KW-1185">Reference proteome</keyword>
<evidence type="ECO:0000256" key="1">
    <source>
        <dbReference type="ARBA" id="ARBA00008857"/>
    </source>
</evidence>
<evidence type="ECO:0000313" key="3">
    <source>
        <dbReference type="EMBL" id="OSN03051.1"/>
    </source>
</evidence>
<proteinExistence type="inferred from homology"/>
<comment type="similarity">
    <text evidence="1">Belongs to the 'phage' integrase family.</text>
</comment>
<evidence type="ECO:0008006" key="5">
    <source>
        <dbReference type="Google" id="ProtNLM"/>
    </source>
</evidence>
<protein>
    <recommendedName>
        <fullName evidence="5">Integrase</fullName>
    </recommendedName>
</protein>
<dbReference type="PANTHER" id="PTHR30629">
    <property type="entry name" value="PROPHAGE INTEGRASE"/>
    <property type="match status" value="1"/>
</dbReference>
<organism evidence="3 4">
    <name type="scientific">Lonsdalea iberica</name>
    <dbReference type="NCBI Taxonomy" id="1082703"/>
    <lineage>
        <taxon>Bacteria</taxon>
        <taxon>Pseudomonadati</taxon>
        <taxon>Pseudomonadota</taxon>
        <taxon>Gammaproteobacteria</taxon>
        <taxon>Enterobacterales</taxon>
        <taxon>Pectobacteriaceae</taxon>
        <taxon>Lonsdalea</taxon>
    </lineage>
</organism>
<evidence type="ECO:0000313" key="4">
    <source>
        <dbReference type="Proteomes" id="UP000194040"/>
    </source>
</evidence>
<dbReference type="InterPro" id="IPR011010">
    <property type="entry name" value="DNA_brk_join_enz"/>
</dbReference>
<dbReference type="InterPro" id="IPR050808">
    <property type="entry name" value="Phage_Integrase"/>
</dbReference>
<keyword evidence="2" id="KW-0229">DNA integration</keyword>
<gene>
    <name evidence="3" type="ORF">AU512_16770</name>
</gene>
<reference evidence="3 4" key="1">
    <citation type="submission" date="2016-02" db="EMBL/GenBank/DDBJ databases">
        <title>Species-wide whole genome sequencing reveals diversity, host range in Lonsdalea quercina.</title>
        <authorList>
            <person name="Li Y."/>
        </authorList>
    </citation>
    <scope>NUCLEOTIDE SEQUENCE [LARGE SCALE GENOMIC DNA]</scope>
    <source>
        <strain evidence="3 4">LMG 26265</strain>
    </source>
</reference>
<dbReference type="SUPFAM" id="SSF56349">
    <property type="entry name" value="DNA breaking-rejoining enzymes"/>
    <property type="match status" value="1"/>
</dbReference>
<name>A0ABX3XBP0_9GAMM</name>
<dbReference type="Proteomes" id="UP000194040">
    <property type="component" value="Unassembled WGS sequence"/>
</dbReference>
<accession>A0ABX3XBP0</accession>
<dbReference type="PANTHER" id="PTHR30629:SF9">
    <property type="entry name" value="PROTEIN INTB-RELATED"/>
    <property type="match status" value="1"/>
</dbReference>
<sequence length="68" mass="7478">MPLSRQAVGLLLQIQAISGESVFVFPATHTLNKPMSENTINKALHMIGYDTKTEVDDHGFRAMAYSAL</sequence>